<reference evidence="7" key="1">
    <citation type="submission" date="2015-03" db="EMBL/GenBank/DDBJ databases">
        <authorList>
            <person name="Wibberg D."/>
        </authorList>
    </citation>
    <scope>NUCLEOTIDE SEQUENCE [LARGE SCALE GENOMIC DNA]</scope>
</reference>
<dbReference type="PANTHER" id="PTHR30146:SF148">
    <property type="entry name" value="HTH-TYPE TRANSCRIPTIONAL REPRESSOR PURR-RELATED"/>
    <property type="match status" value="1"/>
</dbReference>
<dbReference type="PANTHER" id="PTHR30146">
    <property type="entry name" value="LACI-RELATED TRANSCRIPTIONAL REPRESSOR"/>
    <property type="match status" value="1"/>
</dbReference>
<name>A0A0E4H8A8_9BACL</name>
<dbReference type="KEGG" id="pri:PRIO_1684"/>
<dbReference type="PATRIC" id="fig|1073571.4.peg.1763"/>
<dbReference type="Proteomes" id="UP000033163">
    <property type="component" value="Chromosome I"/>
</dbReference>
<accession>A0A0E4H8A8</accession>
<keyword evidence="1" id="KW-0678">Repressor</keyword>
<dbReference type="InterPro" id="IPR028082">
    <property type="entry name" value="Peripla_BP_I"/>
</dbReference>
<dbReference type="InterPro" id="IPR000843">
    <property type="entry name" value="HTH_LacI"/>
</dbReference>
<dbReference type="PROSITE" id="PS00356">
    <property type="entry name" value="HTH_LACI_1"/>
    <property type="match status" value="1"/>
</dbReference>
<evidence type="ECO:0000256" key="4">
    <source>
        <dbReference type="ARBA" id="ARBA00023163"/>
    </source>
</evidence>
<feature type="domain" description="HTH lacI-type" evidence="5">
    <location>
        <begin position="16"/>
        <end position="70"/>
    </location>
</feature>
<dbReference type="SMART" id="SM00354">
    <property type="entry name" value="HTH_LACI"/>
    <property type="match status" value="1"/>
</dbReference>
<protein>
    <submittedName>
        <fullName evidence="6">LacI family transcriptional regulator</fullName>
    </submittedName>
</protein>
<evidence type="ECO:0000256" key="1">
    <source>
        <dbReference type="ARBA" id="ARBA00022491"/>
    </source>
</evidence>
<dbReference type="InterPro" id="IPR001761">
    <property type="entry name" value="Peripla_BP/Lac1_sug-bd_dom"/>
</dbReference>
<evidence type="ECO:0000256" key="3">
    <source>
        <dbReference type="ARBA" id="ARBA00023125"/>
    </source>
</evidence>
<dbReference type="Pfam" id="PF00356">
    <property type="entry name" value="LacI"/>
    <property type="match status" value="1"/>
</dbReference>
<dbReference type="Gene3D" id="3.40.50.2300">
    <property type="match status" value="2"/>
</dbReference>
<gene>
    <name evidence="6" type="ORF">PRIO_1684</name>
</gene>
<evidence type="ECO:0000256" key="2">
    <source>
        <dbReference type="ARBA" id="ARBA00023015"/>
    </source>
</evidence>
<evidence type="ECO:0000259" key="5">
    <source>
        <dbReference type="PROSITE" id="PS50932"/>
    </source>
</evidence>
<dbReference type="CDD" id="cd06267">
    <property type="entry name" value="PBP1_LacI_sugar_binding-like"/>
    <property type="match status" value="1"/>
</dbReference>
<keyword evidence="3" id="KW-0238">DNA-binding</keyword>
<dbReference type="GO" id="GO:0000976">
    <property type="term" value="F:transcription cis-regulatory region binding"/>
    <property type="evidence" value="ECO:0007669"/>
    <property type="project" value="TreeGrafter"/>
</dbReference>
<dbReference type="InterPro" id="IPR010982">
    <property type="entry name" value="Lambda_DNA-bd_dom_sf"/>
</dbReference>
<proteinExistence type="predicted"/>
<dbReference type="HOGENOM" id="CLU_037628_6_1_9"/>
<dbReference type="STRING" id="483937.AMQ84_29725"/>
<keyword evidence="4" id="KW-0804">Transcription</keyword>
<keyword evidence="2" id="KW-0805">Transcription regulation</keyword>
<dbReference type="Pfam" id="PF00532">
    <property type="entry name" value="Peripla_BP_1"/>
    <property type="match status" value="1"/>
</dbReference>
<evidence type="ECO:0000313" key="6">
    <source>
        <dbReference type="EMBL" id="CQR54031.1"/>
    </source>
</evidence>
<dbReference type="SUPFAM" id="SSF53822">
    <property type="entry name" value="Periplasmic binding protein-like I"/>
    <property type="match status" value="1"/>
</dbReference>
<dbReference type="EMBL" id="LN831776">
    <property type="protein sequence ID" value="CQR54031.1"/>
    <property type="molecule type" value="Genomic_DNA"/>
</dbReference>
<evidence type="ECO:0000313" key="7">
    <source>
        <dbReference type="Proteomes" id="UP000033163"/>
    </source>
</evidence>
<dbReference type="SUPFAM" id="SSF47413">
    <property type="entry name" value="lambda repressor-like DNA-binding domains"/>
    <property type="match status" value="1"/>
</dbReference>
<dbReference type="Gene3D" id="1.10.260.40">
    <property type="entry name" value="lambda repressor-like DNA-binding domains"/>
    <property type="match status" value="1"/>
</dbReference>
<dbReference type="AlphaFoldDB" id="A0A0E4H8A8"/>
<organism evidence="6 7">
    <name type="scientific">Paenibacillus riograndensis SBR5</name>
    <dbReference type="NCBI Taxonomy" id="1073571"/>
    <lineage>
        <taxon>Bacteria</taxon>
        <taxon>Bacillati</taxon>
        <taxon>Bacillota</taxon>
        <taxon>Bacilli</taxon>
        <taxon>Bacillales</taxon>
        <taxon>Paenibacillaceae</taxon>
        <taxon>Paenibacillus</taxon>
        <taxon>Paenibacillus sonchi group</taxon>
    </lineage>
</organism>
<dbReference type="PROSITE" id="PS50932">
    <property type="entry name" value="HTH_LACI_2"/>
    <property type="match status" value="1"/>
</dbReference>
<sequence length="343" mass="38551">MRNETGVIKMTEKKNVSIKDVALRANVSTATVSHVINGTRFVSNETKQKVHFAMNELNFRINSVARSLRSRRSYIIAFLAPILASETSNFYFMSVAAGVQSVLKQRGYHLILSDSSDNVEAENKEISMFDSQMIDGLIVAPASRDSDYEQLFGDYPVVYIDRVPNHCERDSVLIDNKTVTKEATQRILDKGHRKIAFLSGPLSVTTTIERYEGYSETLKNAGLELDDSLICFEEVSFENGYNKMGDLLEKKPTAIFVTDNVMAMGAMTYLQDHSIRIPDQLAVVGFDDVQWTRVTHPPLTVIQQPSFQLGVKTAEVILQRIEDGTSGKEEHRLKANFLVRQSL</sequence>
<dbReference type="CDD" id="cd01392">
    <property type="entry name" value="HTH_LacI"/>
    <property type="match status" value="1"/>
</dbReference>
<dbReference type="GO" id="GO:0003700">
    <property type="term" value="F:DNA-binding transcription factor activity"/>
    <property type="evidence" value="ECO:0007669"/>
    <property type="project" value="TreeGrafter"/>
</dbReference>